<gene>
    <name evidence="2" type="ORF">CLV40_12934</name>
</gene>
<evidence type="ECO:0000256" key="1">
    <source>
        <dbReference type="SAM" id="Phobius"/>
    </source>
</evidence>
<dbReference type="AlphaFoldDB" id="A0A2S6GDV6"/>
<keyword evidence="1" id="KW-0472">Membrane</keyword>
<proteinExistence type="predicted"/>
<organism evidence="2 3">
    <name type="scientific">Actinokineospora auranticolor</name>
    <dbReference type="NCBI Taxonomy" id="155976"/>
    <lineage>
        <taxon>Bacteria</taxon>
        <taxon>Bacillati</taxon>
        <taxon>Actinomycetota</taxon>
        <taxon>Actinomycetes</taxon>
        <taxon>Pseudonocardiales</taxon>
        <taxon>Pseudonocardiaceae</taxon>
        <taxon>Actinokineospora</taxon>
    </lineage>
</organism>
<feature type="transmembrane region" description="Helical" evidence="1">
    <location>
        <begin position="35"/>
        <end position="53"/>
    </location>
</feature>
<comment type="caution">
    <text evidence="2">The sequence shown here is derived from an EMBL/GenBank/DDBJ whole genome shotgun (WGS) entry which is preliminary data.</text>
</comment>
<keyword evidence="1" id="KW-1133">Transmembrane helix</keyword>
<dbReference type="Proteomes" id="UP000239203">
    <property type="component" value="Unassembled WGS sequence"/>
</dbReference>
<protein>
    <submittedName>
        <fullName evidence="2">Uncharacterized protein</fullName>
    </submittedName>
</protein>
<evidence type="ECO:0000313" key="3">
    <source>
        <dbReference type="Proteomes" id="UP000239203"/>
    </source>
</evidence>
<keyword evidence="1" id="KW-0812">Transmembrane</keyword>
<dbReference type="EMBL" id="PTIX01000029">
    <property type="protein sequence ID" value="PPK63321.1"/>
    <property type="molecule type" value="Genomic_DNA"/>
</dbReference>
<accession>A0A2S6GDV6</accession>
<keyword evidence="3" id="KW-1185">Reference proteome</keyword>
<reference evidence="2 3" key="1">
    <citation type="submission" date="2018-02" db="EMBL/GenBank/DDBJ databases">
        <title>Genomic Encyclopedia of Archaeal and Bacterial Type Strains, Phase II (KMG-II): from individual species to whole genera.</title>
        <authorList>
            <person name="Goeker M."/>
        </authorList>
    </citation>
    <scope>NUCLEOTIDE SEQUENCE [LARGE SCALE GENOMIC DNA]</scope>
    <source>
        <strain evidence="2 3">YU 961-1</strain>
    </source>
</reference>
<evidence type="ECO:0000313" key="2">
    <source>
        <dbReference type="EMBL" id="PPK63321.1"/>
    </source>
</evidence>
<feature type="transmembrane region" description="Helical" evidence="1">
    <location>
        <begin position="12"/>
        <end position="29"/>
    </location>
</feature>
<sequence length="57" mass="5717">MYRSMKGSAQQVIAAGTAVLLAFFAVRLVPAPAVALGVAVLAGLLIGKLSVFGESGK</sequence>
<dbReference type="RefSeq" id="WP_181043880.1">
    <property type="nucleotide sequence ID" value="NZ_CP154825.1"/>
</dbReference>
<name>A0A2S6GDV6_9PSEU</name>